<accession>A0AAV2YQC9</accession>
<evidence type="ECO:0000313" key="5">
    <source>
        <dbReference type="Proteomes" id="UP001146120"/>
    </source>
</evidence>
<dbReference type="EMBL" id="DAKRPA010000153">
    <property type="protein sequence ID" value="DAZ96872.1"/>
    <property type="molecule type" value="Genomic_DNA"/>
</dbReference>
<keyword evidence="5" id="KW-1185">Reference proteome</keyword>
<dbReference type="GO" id="GO:0033897">
    <property type="term" value="F:ribonuclease T2 activity"/>
    <property type="evidence" value="ECO:0007669"/>
    <property type="project" value="InterPro"/>
</dbReference>
<proteinExistence type="inferred from homology"/>
<evidence type="ECO:0000256" key="3">
    <source>
        <dbReference type="SAM" id="SignalP"/>
    </source>
</evidence>
<comment type="similarity">
    <text evidence="1 2">Belongs to the RNase T2 family.</text>
</comment>
<dbReference type="InterPro" id="IPR036430">
    <property type="entry name" value="RNase_T2-like_sf"/>
</dbReference>
<dbReference type="Pfam" id="PF00445">
    <property type="entry name" value="Ribonuclease_T2"/>
    <property type="match status" value="1"/>
</dbReference>
<protein>
    <recommendedName>
        <fullName evidence="6">Secreted protein</fullName>
    </recommendedName>
</protein>
<name>A0AAV2YQC9_9STRA</name>
<gene>
    <name evidence="4" type="ORF">N0F65_008833</name>
</gene>
<comment type="caution">
    <text evidence="4">The sequence shown here is derived from an EMBL/GenBank/DDBJ whole genome shotgun (WGS) entry which is preliminary data.</text>
</comment>
<evidence type="ECO:0000256" key="2">
    <source>
        <dbReference type="RuleBase" id="RU004328"/>
    </source>
</evidence>
<dbReference type="AlphaFoldDB" id="A0AAV2YQC9"/>
<evidence type="ECO:0008006" key="6">
    <source>
        <dbReference type="Google" id="ProtNLM"/>
    </source>
</evidence>
<feature type="signal peptide" evidence="3">
    <location>
        <begin position="1"/>
        <end position="20"/>
    </location>
</feature>
<dbReference type="Proteomes" id="UP001146120">
    <property type="component" value="Unassembled WGS sequence"/>
</dbReference>
<dbReference type="Gene3D" id="3.90.730.10">
    <property type="entry name" value="Ribonuclease T2-like"/>
    <property type="match status" value="1"/>
</dbReference>
<reference evidence="4" key="1">
    <citation type="submission" date="2022-11" db="EMBL/GenBank/DDBJ databases">
        <authorList>
            <person name="Morgan W.R."/>
            <person name="Tartar A."/>
        </authorList>
    </citation>
    <scope>NUCLEOTIDE SEQUENCE</scope>
    <source>
        <strain evidence="4">ARSEF 373</strain>
    </source>
</reference>
<dbReference type="PANTHER" id="PTHR11240:SF22">
    <property type="entry name" value="RIBONUCLEASE T2"/>
    <property type="match status" value="1"/>
</dbReference>
<reference evidence="4" key="2">
    <citation type="journal article" date="2023" name="Microbiol Resour">
        <title>Decontamination and Annotation of the Draft Genome Sequence of the Oomycete Lagenidium giganteum ARSEF 373.</title>
        <authorList>
            <person name="Morgan W.R."/>
            <person name="Tartar A."/>
        </authorList>
    </citation>
    <scope>NUCLEOTIDE SEQUENCE</scope>
    <source>
        <strain evidence="4">ARSEF 373</strain>
    </source>
</reference>
<dbReference type="GO" id="GO:0003723">
    <property type="term" value="F:RNA binding"/>
    <property type="evidence" value="ECO:0007669"/>
    <property type="project" value="InterPro"/>
</dbReference>
<dbReference type="SUPFAM" id="SSF55895">
    <property type="entry name" value="Ribonuclease Rh-like"/>
    <property type="match status" value="1"/>
</dbReference>
<organism evidence="4 5">
    <name type="scientific">Lagenidium giganteum</name>
    <dbReference type="NCBI Taxonomy" id="4803"/>
    <lineage>
        <taxon>Eukaryota</taxon>
        <taxon>Sar</taxon>
        <taxon>Stramenopiles</taxon>
        <taxon>Oomycota</taxon>
        <taxon>Peronosporomycetes</taxon>
        <taxon>Pythiales</taxon>
        <taxon>Pythiaceae</taxon>
    </lineage>
</organism>
<sequence length="230" mass="25162">MKFQSLVAPVLALAVSAATAETERSQYGDQDLWVLSSAWQPETCQGSTANACVEPTPFMASHLTIESLVPRYNDGRFQDPLCRYTYGTFLRNNIDKAGRDDLRKYWPVLTAPNITNTWTGDISIEHPDTPEYDWTCSGLDQAPYLSAALSLAKMVGTPALIANNIGGEVTAQKLRQATKATLKCNNGSLAKVITCWAKHPKKFVPTNQIACPATVAKDTCTSDNVLIRSF</sequence>
<keyword evidence="3" id="KW-0732">Signal</keyword>
<evidence type="ECO:0000256" key="1">
    <source>
        <dbReference type="ARBA" id="ARBA00007469"/>
    </source>
</evidence>
<dbReference type="InterPro" id="IPR001568">
    <property type="entry name" value="RNase_T2-like"/>
</dbReference>
<feature type="chain" id="PRO_5043853341" description="Secreted protein" evidence="3">
    <location>
        <begin position="21"/>
        <end position="230"/>
    </location>
</feature>
<dbReference type="PANTHER" id="PTHR11240">
    <property type="entry name" value="RIBONUCLEASE T2"/>
    <property type="match status" value="1"/>
</dbReference>
<evidence type="ECO:0000313" key="4">
    <source>
        <dbReference type="EMBL" id="DAZ96872.1"/>
    </source>
</evidence>